<feature type="coiled-coil region" evidence="5">
    <location>
        <begin position="259"/>
        <end position="286"/>
    </location>
</feature>
<dbReference type="PANTHER" id="PTHR32089">
    <property type="entry name" value="METHYL-ACCEPTING CHEMOTAXIS PROTEIN MCPB"/>
    <property type="match status" value="1"/>
</dbReference>
<keyword evidence="6" id="KW-0472">Membrane</keyword>
<dbReference type="PANTHER" id="PTHR32089:SF112">
    <property type="entry name" value="LYSOZYME-LIKE PROTEIN-RELATED"/>
    <property type="match status" value="1"/>
</dbReference>
<keyword evidence="2 4" id="KW-0807">Transducer</keyword>
<evidence type="ECO:0000256" key="3">
    <source>
        <dbReference type="ARBA" id="ARBA00029447"/>
    </source>
</evidence>
<evidence type="ECO:0000259" key="7">
    <source>
        <dbReference type="PROSITE" id="PS50111"/>
    </source>
</evidence>
<proteinExistence type="inferred from homology"/>
<evidence type="ECO:0000313" key="9">
    <source>
        <dbReference type="EMBL" id="RKT58194.1"/>
    </source>
</evidence>
<dbReference type="AlphaFoldDB" id="A0A495WAK0"/>
<dbReference type="EMBL" id="RBXP01000015">
    <property type="protein sequence ID" value="RKT58194.1"/>
    <property type="molecule type" value="Genomic_DNA"/>
</dbReference>
<reference evidence="9 10" key="1">
    <citation type="submission" date="2018-10" db="EMBL/GenBank/DDBJ databases">
        <title>Genomic Encyclopedia of Type Strains, Phase IV (KMG-IV): sequencing the most valuable type-strain genomes for metagenomic binning, comparative biology and taxonomic classification.</title>
        <authorList>
            <person name="Goeker M."/>
        </authorList>
    </citation>
    <scope>NUCLEOTIDE SEQUENCE [LARGE SCALE GENOMIC DNA]</scope>
    <source>
        <strain evidence="9 10">DSM 23841</strain>
    </source>
</reference>
<evidence type="ECO:0000313" key="10">
    <source>
        <dbReference type="Proteomes" id="UP000270626"/>
    </source>
</evidence>
<evidence type="ECO:0000256" key="5">
    <source>
        <dbReference type="SAM" id="Coils"/>
    </source>
</evidence>
<dbReference type="PROSITE" id="PS50885">
    <property type="entry name" value="HAMP"/>
    <property type="match status" value="1"/>
</dbReference>
<keyword evidence="10" id="KW-1185">Reference proteome</keyword>
<organism evidence="9 10">
    <name type="scientific">Azonexus fungiphilus</name>
    <dbReference type="NCBI Taxonomy" id="146940"/>
    <lineage>
        <taxon>Bacteria</taxon>
        <taxon>Pseudomonadati</taxon>
        <taxon>Pseudomonadota</taxon>
        <taxon>Betaproteobacteria</taxon>
        <taxon>Rhodocyclales</taxon>
        <taxon>Azonexaceae</taxon>
        <taxon>Azonexus</taxon>
    </lineage>
</organism>
<feature type="transmembrane region" description="Helical" evidence="6">
    <location>
        <begin position="196"/>
        <end position="217"/>
    </location>
</feature>
<gene>
    <name evidence="9" type="ORF">DFR40_2138</name>
</gene>
<evidence type="ECO:0000259" key="8">
    <source>
        <dbReference type="PROSITE" id="PS50885"/>
    </source>
</evidence>
<comment type="similarity">
    <text evidence="3">Belongs to the methyl-accepting chemotaxis (MCP) protein family.</text>
</comment>
<accession>A0A495WAK0</accession>
<dbReference type="SUPFAM" id="SSF58104">
    <property type="entry name" value="Methyl-accepting chemotaxis protein (MCP) signaling domain"/>
    <property type="match status" value="1"/>
</dbReference>
<evidence type="ECO:0000256" key="4">
    <source>
        <dbReference type="PROSITE-ProRule" id="PRU00284"/>
    </source>
</evidence>
<dbReference type="SMART" id="SM00304">
    <property type="entry name" value="HAMP"/>
    <property type="match status" value="1"/>
</dbReference>
<dbReference type="Pfam" id="PF00015">
    <property type="entry name" value="MCPsignal"/>
    <property type="match status" value="1"/>
</dbReference>
<keyword evidence="6" id="KW-1133">Transmembrane helix</keyword>
<dbReference type="GO" id="GO:0016020">
    <property type="term" value="C:membrane"/>
    <property type="evidence" value="ECO:0007669"/>
    <property type="project" value="UniProtKB-SubCell"/>
</dbReference>
<comment type="subcellular location">
    <subcellularLocation>
        <location evidence="1">Membrane</location>
    </subcellularLocation>
</comment>
<keyword evidence="6" id="KW-0812">Transmembrane</keyword>
<dbReference type="Proteomes" id="UP000270626">
    <property type="component" value="Unassembled WGS sequence"/>
</dbReference>
<comment type="caution">
    <text evidence="9">The sequence shown here is derived from an EMBL/GenBank/DDBJ whole genome shotgun (WGS) entry which is preliminary data.</text>
</comment>
<dbReference type="InterPro" id="IPR004089">
    <property type="entry name" value="MCPsignal_dom"/>
</dbReference>
<protein>
    <submittedName>
        <fullName evidence="9">Methyl-accepting chemotaxis protein</fullName>
    </submittedName>
</protein>
<evidence type="ECO:0000256" key="6">
    <source>
        <dbReference type="SAM" id="Phobius"/>
    </source>
</evidence>
<feature type="domain" description="HAMP" evidence="8">
    <location>
        <begin position="218"/>
        <end position="271"/>
    </location>
</feature>
<name>A0A495WAK0_9RHOO</name>
<dbReference type="Gene3D" id="1.10.287.950">
    <property type="entry name" value="Methyl-accepting chemotaxis protein"/>
    <property type="match status" value="1"/>
</dbReference>
<dbReference type="FunFam" id="1.10.287.950:FF:000001">
    <property type="entry name" value="Methyl-accepting chemotaxis sensory transducer"/>
    <property type="match status" value="1"/>
</dbReference>
<dbReference type="Pfam" id="PF00672">
    <property type="entry name" value="HAMP"/>
    <property type="match status" value="1"/>
</dbReference>
<dbReference type="PRINTS" id="PR00260">
    <property type="entry name" value="CHEMTRNSDUCR"/>
</dbReference>
<dbReference type="InterPro" id="IPR003660">
    <property type="entry name" value="HAMP_dom"/>
</dbReference>
<sequence>MHLQIKHKLLILVAVAVLALLGVGLFSLGQAAKLHHELEQSITRNAAMIDAIDGARSAQVSFKIMVQEWKNTLLRGKDPEAYAKHLKSFDGEAAQVREQLAKVGQTAAGLGVAERLKIEQVTATFGQLAPRYHEALRQYDRNSADPAATVDKLVRGIDREPTKVIDDLVSEMQKISLELQASDRERSAEVYASVKFGLGVFAVAALIVLLTLALVFIRSIIGPLAGLETTMSHIAGSGDLTHRAAIVNQDEIGRMSQAFNTMMERLQQLIREINAASAEVAGASEQLAQTSGVLAEVSEHQANAVSGSAAAIEQLTVAITSVSETARDVNAQSEESVAQTALGTRKVSHLVGEIRRIQENIDDIARTVDQFVHSTQAITDMTREVRDIADQTNLLALNAAIEAARAGEAGRGFAVVADEVRKLAEKSGKSAVEIDQRTRAIMDQSSAVQTAIAAGEASIRASNALAGEVEDVLQGSSQVVERSRSGVTEITDSVAEQKIASTEIAQSMERISNMVEENNASTQSIRQSTSDLHRLSERLTGLVAGFRVA</sequence>
<evidence type="ECO:0000256" key="2">
    <source>
        <dbReference type="ARBA" id="ARBA00023224"/>
    </source>
</evidence>
<feature type="domain" description="Methyl-accepting transducer" evidence="7">
    <location>
        <begin position="276"/>
        <end position="512"/>
    </location>
</feature>
<dbReference type="CDD" id="cd06225">
    <property type="entry name" value="HAMP"/>
    <property type="match status" value="1"/>
</dbReference>
<dbReference type="GO" id="GO:0004888">
    <property type="term" value="F:transmembrane signaling receptor activity"/>
    <property type="evidence" value="ECO:0007669"/>
    <property type="project" value="InterPro"/>
</dbReference>
<evidence type="ECO:0000256" key="1">
    <source>
        <dbReference type="ARBA" id="ARBA00004370"/>
    </source>
</evidence>
<dbReference type="GO" id="GO:0006935">
    <property type="term" value="P:chemotaxis"/>
    <property type="evidence" value="ECO:0007669"/>
    <property type="project" value="InterPro"/>
</dbReference>
<dbReference type="RefSeq" id="WP_121458454.1">
    <property type="nucleotide sequence ID" value="NZ_RBXP01000015.1"/>
</dbReference>
<dbReference type="InterPro" id="IPR004090">
    <property type="entry name" value="Chemotax_Me-accpt_rcpt"/>
</dbReference>
<dbReference type="SMART" id="SM00283">
    <property type="entry name" value="MA"/>
    <property type="match status" value="1"/>
</dbReference>
<dbReference type="PROSITE" id="PS50111">
    <property type="entry name" value="CHEMOTAXIS_TRANSDUC_2"/>
    <property type="match status" value="1"/>
</dbReference>
<dbReference type="GO" id="GO:0007165">
    <property type="term" value="P:signal transduction"/>
    <property type="evidence" value="ECO:0007669"/>
    <property type="project" value="UniProtKB-KW"/>
</dbReference>
<keyword evidence="5" id="KW-0175">Coiled coil</keyword>